<proteinExistence type="inferred from homology"/>
<dbReference type="Gene3D" id="1.10.10.10">
    <property type="entry name" value="Winged helix-like DNA-binding domain superfamily/Winged helix DNA-binding domain"/>
    <property type="match status" value="1"/>
</dbReference>
<evidence type="ECO:0000313" key="7">
    <source>
        <dbReference type="EMBL" id="KAF2230272.1"/>
    </source>
</evidence>
<evidence type="ECO:0008006" key="9">
    <source>
        <dbReference type="Google" id="ProtNLM"/>
    </source>
</evidence>
<evidence type="ECO:0000313" key="8">
    <source>
        <dbReference type="Proteomes" id="UP000800092"/>
    </source>
</evidence>
<keyword evidence="5" id="KW-0539">Nucleus</keyword>
<evidence type="ECO:0000256" key="3">
    <source>
        <dbReference type="ARBA" id="ARBA00022478"/>
    </source>
</evidence>
<dbReference type="EMBL" id="ML991844">
    <property type="protein sequence ID" value="KAF2230272.1"/>
    <property type="molecule type" value="Genomic_DNA"/>
</dbReference>
<dbReference type="GO" id="GO:0006383">
    <property type="term" value="P:transcription by RNA polymerase III"/>
    <property type="evidence" value="ECO:0007669"/>
    <property type="project" value="InterPro"/>
</dbReference>
<dbReference type="SUPFAM" id="SSF46785">
    <property type="entry name" value="Winged helix' DNA-binding domain"/>
    <property type="match status" value="1"/>
</dbReference>
<evidence type="ECO:0000256" key="5">
    <source>
        <dbReference type="ARBA" id="ARBA00023242"/>
    </source>
</evidence>
<feature type="region of interest" description="Disordered" evidence="6">
    <location>
        <begin position="443"/>
        <end position="462"/>
    </location>
</feature>
<feature type="compositionally biased region" description="Polar residues" evidence="6">
    <location>
        <begin position="246"/>
        <end position="268"/>
    </location>
</feature>
<dbReference type="InterPro" id="IPR036388">
    <property type="entry name" value="WH-like_DNA-bd_sf"/>
</dbReference>
<accession>A0A6A6GX25</accession>
<evidence type="ECO:0000256" key="2">
    <source>
        <dbReference type="ARBA" id="ARBA00011038"/>
    </source>
</evidence>
<evidence type="ECO:0000256" key="6">
    <source>
        <dbReference type="SAM" id="MobiDB-lite"/>
    </source>
</evidence>
<name>A0A6A6GX25_VIRVR</name>
<dbReference type="InterPro" id="IPR016049">
    <property type="entry name" value="RNA_pol_Rpc34-like"/>
</dbReference>
<keyword evidence="4" id="KW-0804">Transcription</keyword>
<organism evidence="7 8">
    <name type="scientific">Viridothelium virens</name>
    <name type="common">Speckled blister lichen</name>
    <name type="synonym">Trypethelium virens</name>
    <dbReference type="NCBI Taxonomy" id="1048519"/>
    <lineage>
        <taxon>Eukaryota</taxon>
        <taxon>Fungi</taxon>
        <taxon>Dikarya</taxon>
        <taxon>Ascomycota</taxon>
        <taxon>Pezizomycotina</taxon>
        <taxon>Dothideomycetes</taxon>
        <taxon>Dothideomycetes incertae sedis</taxon>
        <taxon>Trypetheliales</taxon>
        <taxon>Trypetheliaceae</taxon>
        <taxon>Viridothelium</taxon>
    </lineage>
</organism>
<sequence length="543" mass="60301">MAEAILEKASSPSGSPKDKLYEIMAREPLGHIFFQHDLTGMGVADDIQKLTSVVQDLVSAQLLQIMTHDGEVCYKVRSREEAARLISLTFDERTIYNYIAESRTNGCWVKSLQNKTNFHLANLGKLIKSLENKRLIKSIKNVKFPTRRIYMLSDLNPSEDITGGPWFSDAELDVDLVDALATLAIKFVSDRSWGISARKKVRRENHEDAGTPKLATPDNVSMEKGRRINKSSKQLKPGKHVAGETIGSTQQADANDQDTINAPGNTKTDPAVPNDYSHRVPAIDKLDIPLFPPQPHLHPIPPPVSTSNPSSLPLFKVGHTYPSTAEICDHIRNSGVTSLTFSESEFQELLEMLVLDGRLEKMGPNRYRSVRGVLALTERGRDHENRGKERERARKGPETEIEELGAAVGSKSKKRKWAGLDAVDEEDDVVLGGRDWKKYHRLQRRQVSKSPHRSSKTRAQSSILDISPERGDVATAEDPPKAEFGGLINGFAEAPCARCPVFSICGEDGPVSAASCLYFEDWLDGGMRAYEGMERKFQGTDVM</sequence>
<feature type="region of interest" description="Disordered" evidence="6">
    <location>
        <begin position="201"/>
        <end position="275"/>
    </location>
</feature>
<comment type="similarity">
    <text evidence="2">Belongs to the eukaryotic RPC34/RPC39 RNA polymerase subunit family.</text>
</comment>
<feature type="region of interest" description="Disordered" evidence="6">
    <location>
        <begin position="379"/>
        <end position="400"/>
    </location>
</feature>
<dbReference type="GO" id="GO:0005654">
    <property type="term" value="C:nucleoplasm"/>
    <property type="evidence" value="ECO:0007669"/>
    <property type="project" value="UniProtKB-ARBA"/>
</dbReference>
<dbReference type="GO" id="GO:0005666">
    <property type="term" value="C:RNA polymerase III complex"/>
    <property type="evidence" value="ECO:0007669"/>
    <property type="project" value="InterPro"/>
</dbReference>
<keyword evidence="8" id="KW-1185">Reference proteome</keyword>
<feature type="compositionally biased region" description="Basic and acidic residues" evidence="6">
    <location>
        <begin position="379"/>
        <end position="398"/>
    </location>
</feature>
<comment type="subcellular location">
    <subcellularLocation>
        <location evidence="1">Nucleus</location>
    </subcellularLocation>
</comment>
<dbReference type="OrthoDB" id="613763at2759"/>
<dbReference type="InterPro" id="IPR036390">
    <property type="entry name" value="WH_DNA-bd_sf"/>
</dbReference>
<dbReference type="Pfam" id="PF05158">
    <property type="entry name" value="RNA_pol_Rpc34"/>
    <property type="match status" value="3"/>
</dbReference>
<dbReference type="Proteomes" id="UP000800092">
    <property type="component" value="Unassembled WGS sequence"/>
</dbReference>
<gene>
    <name evidence="7" type="ORF">EV356DRAFT_536523</name>
</gene>
<dbReference type="PANTHER" id="PTHR12780">
    <property type="entry name" value="RNA POLYMERASE III DNA DIRECTED , 39KD SUBUNIT-RELATED"/>
    <property type="match status" value="1"/>
</dbReference>
<dbReference type="AlphaFoldDB" id="A0A6A6GX25"/>
<keyword evidence="3" id="KW-0240">DNA-directed RNA polymerase</keyword>
<dbReference type="GO" id="GO:0005737">
    <property type="term" value="C:cytoplasm"/>
    <property type="evidence" value="ECO:0007669"/>
    <property type="project" value="UniProtKB-ARBA"/>
</dbReference>
<protein>
    <recommendedName>
        <fullName evidence="9">DNA-directed RNA polymerase III subunit RPC6</fullName>
    </recommendedName>
</protein>
<feature type="compositionally biased region" description="Basic residues" evidence="6">
    <location>
        <begin position="443"/>
        <end position="456"/>
    </location>
</feature>
<evidence type="ECO:0000256" key="1">
    <source>
        <dbReference type="ARBA" id="ARBA00004123"/>
    </source>
</evidence>
<evidence type="ECO:0000256" key="4">
    <source>
        <dbReference type="ARBA" id="ARBA00023163"/>
    </source>
</evidence>
<reference evidence="7" key="1">
    <citation type="journal article" date="2020" name="Stud. Mycol.">
        <title>101 Dothideomycetes genomes: a test case for predicting lifestyles and emergence of pathogens.</title>
        <authorList>
            <person name="Haridas S."/>
            <person name="Albert R."/>
            <person name="Binder M."/>
            <person name="Bloem J."/>
            <person name="Labutti K."/>
            <person name="Salamov A."/>
            <person name="Andreopoulos B."/>
            <person name="Baker S."/>
            <person name="Barry K."/>
            <person name="Bills G."/>
            <person name="Bluhm B."/>
            <person name="Cannon C."/>
            <person name="Castanera R."/>
            <person name="Culley D."/>
            <person name="Daum C."/>
            <person name="Ezra D."/>
            <person name="Gonzalez J."/>
            <person name="Henrissat B."/>
            <person name="Kuo A."/>
            <person name="Liang C."/>
            <person name="Lipzen A."/>
            <person name="Lutzoni F."/>
            <person name="Magnuson J."/>
            <person name="Mondo S."/>
            <person name="Nolan M."/>
            <person name="Ohm R."/>
            <person name="Pangilinan J."/>
            <person name="Park H.-J."/>
            <person name="Ramirez L."/>
            <person name="Alfaro M."/>
            <person name="Sun H."/>
            <person name="Tritt A."/>
            <person name="Yoshinaga Y."/>
            <person name="Zwiers L.-H."/>
            <person name="Turgeon B."/>
            <person name="Goodwin S."/>
            <person name="Spatafora J."/>
            <person name="Crous P."/>
            <person name="Grigoriev I."/>
        </authorList>
    </citation>
    <scope>NUCLEOTIDE SEQUENCE</scope>
    <source>
        <strain evidence="7">Tuck. ex Michener</strain>
    </source>
</reference>
<dbReference type="InterPro" id="IPR007832">
    <property type="entry name" value="RNA_pol_Rpc34"/>
</dbReference>
<dbReference type="FunFam" id="1.10.10.10:FF:000116">
    <property type="entry name" value="DNA-directed RNA polymerase III subunit RPC6"/>
    <property type="match status" value="1"/>
</dbReference>